<dbReference type="GO" id="GO:0016757">
    <property type="term" value="F:glycosyltransferase activity"/>
    <property type="evidence" value="ECO:0007669"/>
    <property type="project" value="UniProtKB-KW"/>
</dbReference>
<evidence type="ECO:0000256" key="5">
    <source>
        <dbReference type="ARBA" id="ARBA00022989"/>
    </source>
</evidence>
<feature type="transmembrane region" description="Helical" evidence="8">
    <location>
        <begin position="325"/>
        <end position="344"/>
    </location>
</feature>
<keyword evidence="6 8" id="KW-0472">Membrane</keyword>
<feature type="transmembrane region" description="Helical" evidence="8">
    <location>
        <begin position="257"/>
        <end position="284"/>
    </location>
</feature>
<evidence type="ECO:0000256" key="6">
    <source>
        <dbReference type="ARBA" id="ARBA00023136"/>
    </source>
</evidence>
<dbReference type="InterPro" id="IPR049829">
    <property type="entry name" value="MptA/B-like"/>
</dbReference>
<keyword evidence="3" id="KW-0808">Transferase</keyword>
<comment type="subcellular location">
    <subcellularLocation>
        <location evidence="1">Membrane</location>
        <topology evidence="1">Multi-pass membrane protein</topology>
    </subcellularLocation>
</comment>
<evidence type="ECO:0000256" key="4">
    <source>
        <dbReference type="ARBA" id="ARBA00022692"/>
    </source>
</evidence>
<evidence type="ECO:0000256" key="3">
    <source>
        <dbReference type="ARBA" id="ARBA00022679"/>
    </source>
</evidence>
<evidence type="ECO:0000313" key="9">
    <source>
        <dbReference type="EMBL" id="CAA9569215.1"/>
    </source>
</evidence>
<dbReference type="GO" id="GO:0016020">
    <property type="term" value="C:membrane"/>
    <property type="evidence" value="ECO:0007669"/>
    <property type="project" value="UniProtKB-SubCell"/>
</dbReference>
<feature type="transmembrane region" description="Helical" evidence="8">
    <location>
        <begin position="88"/>
        <end position="107"/>
    </location>
</feature>
<evidence type="ECO:0000256" key="8">
    <source>
        <dbReference type="SAM" id="Phobius"/>
    </source>
</evidence>
<feature type="transmembrane region" description="Helical" evidence="8">
    <location>
        <begin position="405"/>
        <end position="421"/>
    </location>
</feature>
<feature type="transmembrane region" description="Helical" evidence="8">
    <location>
        <begin position="383"/>
        <end position="400"/>
    </location>
</feature>
<evidence type="ECO:0000256" key="7">
    <source>
        <dbReference type="ARBA" id="ARBA00043987"/>
    </source>
</evidence>
<feature type="transmembrane region" description="Helical" evidence="8">
    <location>
        <begin position="54"/>
        <end position="76"/>
    </location>
</feature>
<evidence type="ECO:0000256" key="1">
    <source>
        <dbReference type="ARBA" id="ARBA00004141"/>
    </source>
</evidence>
<keyword evidence="4 8" id="KW-0812">Transmembrane</keyword>
<dbReference type="AlphaFoldDB" id="A0A6J4V5L3"/>
<feature type="transmembrane region" description="Helical" evidence="8">
    <location>
        <begin position="457"/>
        <end position="475"/>
    </location>
</feature>
<keyword evidence="2" id="KW-0328">Glycosyltransferase</keyword>
<dbReference type="NCBIfam" id="NF038066">
    <property type="entry name" value="MptB"/>
    <property type="match status" value="1"/>
</dbReference>
<keyword evidence="5 8" id="KW-1133">Transmembrane helix</keyword>
<reference evidence="9" key="1">
    <citation type="submission" date="2020-02" db="EMBL/GenBank/DDBJ databases">
        <authorList>
            <person name="Meier V. D."/>
        </authorList>
    </citation>
    <scope>NUCLEOTIDE SEQUENCE</scope>
    <source>
        <strain evidence="9">AVDCRST_MAG18</strain>
    </source>
</reference>
<protein>
    <recommendedName>
        <fullName evidence="10">DUF2029 domain-containing protein</fullName>
    </recommendedName>
</protein>
<feature type="transmembrane region" description="Helical" evidence="8">
    <location>
        <begin position="296"/>
        <end position="313"/>
    </location>
</feature>
<gene>
    <name evidence="9" type="ORF">AVDCRST_MAG18-1776</name>
</gene>
<feature type="transmembrane region" description="Helical" evidence="8">
    <location>
        <begin position="233"/>
        <end position="251"/>
    </location>
</feature>
<dbReference type="EMBL" id="CADCWN010000139">
    <property type="protein sequence ID" value="CAA9569215.1"/>
    <property type="molecule type" value="Genomic_DNA"/>
</dbReference>
<accession>A0A6J4V5L3</accession>
<sequence length="493" mass="52361">MTSCTLAPPASTRGSARLWGYGVGMLVPALYFAVRYPLSGNAEQLADLGILSGYAALECWAFVFAQATLFALYGLALRECRRLAAARALPVVFSVGATLAVCLATTYPAGANDVFLYAARSRLLTTYGANPNAARPEDYPADPWRPFVIAEWADDSSPYGPLWNLIAAPITLLADARLPLALVGFKVLATLATLVGAWAIARMLAATPGGAPATGALCYLWNPLVLWEGIGNVHNDVVVILLVLLAFLAWTRGCDTVVLPLLVAATLVKYAPGVLLPVAATALWRRAGDGRARRRLLGTSVAYSGLIVAVALAPFFDVGALRTSLAGQGAIVLTSPLAAVAFVLEGHLPRAVVEGWGIGAGTVALLLTLLWGVRTVWRRPAHLPHVAVVVVTVLLLVATWQFRGWYLIWLVGLTALVPPGWATMRAWAWTAGAMAVYAPFIWLWGGYKLPFVPVHNVGVAIIFGPVILVLLTQAWRRRATGPGLPTARPGPSS</sequence>
<proteinExistence type="inferred from homology"/>
<feature type="transmembrane region" description="Helical" evidence="8">
    <location>
        <begin position="356"/>
        <end position="377"/>
    </location>
</feature>
<feature type="transmembrane region" description="Helical" evidence="8">
    <location>
        <begin position="18"/>
        <end position="34"/>
    </location>
</feature>
<evidence type="ECO:0008006" key="10">
    <source>
        <dbReference type="Google" id="ProtNLM"/>
    </source>
</evidence>
<comment type="similarity">
    <text evidence="7">Belongs to the MptA/B family.</text>
</comment>
<organism evidence="9">
    <name type="scientific">uncultured Thermomicrobiales bacterium</name>
    <dbReference type="NCBI Taxonomy" id="1645740"/>
    <lineage>
        <taxon>Bacteria</taxon>
        <taxon>Pseudomonadati</taxon>
        <taxon>Thermomicrobiota</taxon>
        <taxon>Thermomicrobia</taxon>
        <taxon>Thermomicrobiales</taxon>
        <taxon>environmental samples</taxon>
    </lineage>
</organism>
<name>A0A6J4V5L3_9BACT</name>
<evidence type="ECO:0000256" key="2">
    <source>
        <dbReference type="ARBA" id="ARBA00022676"/>
    </source>
</evidence>
<dbReference type="Pfam" id="PF26314">
    <property type="entry name" value="MptA_B_family"/>
    <property type="match status" value="1"/>
</dbReference>
<feature type="transmembrane region" description="Helical" evidence="8">
    <location>
        <begin position="180"/>
        <end position="201"/>
    </location>
</feature>